<dbReference type="Gene3D" id="3.30.1330.200">
    <property type="match status" value="1"/>
</dbReference>
<dbReference type="InterPro" id="IPR038592">
    <property type="entry name" value="CheD-like_sf"/>
</dbReference>
<dbReference type="InterPro" id="IPR005659">
    <property type="entry name" value="Chemorcpt_Glu_NH3ase_CheD"/>
</dbReference>
<protein>
    <submittedName>
        <fullName evidence="3">Chemotaxis protein CheD</fullName>
    </submittedName>
</protein>
<name>A0A3B1D2N5_9ZZZZ</name>
<dbReference type="GO" id="GO:0050568">
    <property type="term" value="F:protein-glutamine glutaminase activity"/>
    <property type="evidence" value="ECO:0007669"/>
    <property type="project" value="InterPro"/>
</dbReference>
<evidence type="ECO:0000256" key="2">
    <source>
        <dbReference type="ARBA" id="ARBA00022801"/>
    </source>
</evidence>
<evidence type="ECO:0000313" key="3">
    <source>
        <dbReference type="EMBL" id="VAX30454.1"/>
    </source>
</evidence>
<dbReference type="HAMAP" id="MF_01440">
    <property type="entry name" value="CheD"/>
    <property type="match status" value="1"/>
</dbReference>
<organism evidence="3">
    <name type="scientific">hydrothermal vent metagenome</name>
    <dbReference type="NCBI Taxonomy" id="652676"/>
    <lineage>
        <taxon>unclassified sequences</taxon>
        <taxon>metagenomes</taxon>
        <taxon>ecological metagenomes</taxon>
    </lineage>
</organism>
<dbReference type="InterPro" id="IPR011324">
    <property type="entry name" value="Cytotoxic_necrot_fac-like_cat"/>
</dbReference>
<gene>
    <name evidence="3" type="ORF">MNBD_NITROSPIRAE01-715</name>
</gene>
<dbReference type="CDD" id="cd16352">
    <property type="entry name" value="CheD"/>
    <property type="match status" value="1"/>
</dbReference>
<dbReference type="PANTHER" id="PTHR35147">
    <property type="entry name" value="CHEMORECEPTOR GLUTAMINE DEAMIDASE CHED-RELATED"/>
    <property type="match status" value="1"/>
</dbReference>
<dbReference type="SUPFAM" id="SSF64438">
    <property type="entry name" value="CNF1/YfiH-like putative cysteine hydrolases"/>
    <property type="match status" value="1"/>
</dbReference>
<evidence type="ECO:0000256" key="1">
    <source>
        <dbReference type="ARBA" id="ARBA00022500"/>
    </source>
</evidence>
<reference evidence="3" key="1">
    <citation type="submission" date="2018-06" db="EMBL/GenBank/DDBJ databases">
        <authorList>
            <person name="Zhirakovskaya E."/>
        </authorList>
    </citation>
    <scope>NUCLEOTIDE SEQUENCE</scope>
</reference>
<proteinExistence type="inferred from homology"/>
<dbReference type="AlphaFoldDB" id="A0A3B1D2N5"/>
<accession>A0A3B1D2N5</accession>
<dbReference type="Pfam" id="PF03975">
    <property type="entry name" value="CheD"/>
    <property type="match status" value="1"/>
</dbReference>
<sequence length="205" mass="23075">MKARAKDDTFSHIRLISDGRFPHKVAQILPGDFYASKAPMVAYTVLGSCISACILDPVSKVGGMNHFMLPAPKGDGRHDSWGESARYGSYAMEMLINTIMKLGGDRARLEVKIFGGAKLFESSRNVGGNNIEWAINYIKTEGLNLLKQDTGDLYPRKIYYFTETGRVLMKKIKRLRNSTLIDRETQYAKEVNKKEETPVDDITLF</sequence>
<dbReference type="PANTHER" id="PTHR35147:SF2">
    <property type="entry name" value="CHEMORECEPTOR GLUTAMINE DEAMIDASE CHED-RELATED"/>
    <property type="match status" value="1"/>
</dbReference>
<keyword evidence="1" id="KW-0145">Chemotaxis</keyword>
<dbReference type="EMBL" id="UOGF01000060">
    <property type="protein sequence ID" value="VAX30454.1"/>
    <property type="molecule type" value="Genomic_DNA"/>
</dbReference>
<keyword evidence="2" id="KW-0378">Hydrolase</keyword>
<dbReference type="GO" id="GO:0006935">
    <property type="term" value="P:chemotaxis"/>
    <property type="evidence" value="ECO:0007669"/>
    <property type="project" value="UniProtKB-KW"/>
</dbReference>